<evidence type="ECO:0000313" key="2">
    <source>
        <dbReference type="Proteomes" id="UP000448867"/>
    </source>
</evidence>
<evidence type="ECO:0008006" key="3">
    <source>
        <dbReference type="Google" id="ProtNLM"/>
    </source>
</evidence>
<accession>A0A7X2J055</accession>
<organism evidence="1 2">
    <name type="scientific">Metabacillus lacus</name>
    <dbReference type="NCBI Taxonomy" id="1983721"/>
    <lineage>
        <taxon>Bacteria</taxon>
        <taxon>Bacillati</taxon>
        <taxon>Bacillota</taxon>
        <taxon>Bacilli</taxon>
        <taxon>Bacillales</taxon>
        <taxon>Bacillaceae</taxon>
        <taxon>Metabacillus</taxon>
    </lineage>
</organism>
<protein>
    <recommendedName>
        <fullName evidence="3">YodL-like protein</fullName>
    </recommendedName>
</protein>
<comment type="caution">
    <text evidence="1">The sequence shown here is derived from an EMBL/GenBank/DDBJ whole genome shotgun (WGS) entry which is preliminary data.</text>
</comment>
<dbReference type="Proteomes" id="UP000448867">
    <property type="component" value="Unassembled WGS sequence"/>
</dbReference>
<reference evidence="1 2" key="1">
    <citation type="submission" date="2019-11" db="EMBL/GenBank/DDBJ databases">
        <title>Bacillus lacus genome.</title>
        <authorList>
            <person name="Allen C.J."/>
            <person name="Newman J.D."/>
        </authorList>
    </citation>
    <scope>NUCLEOTIDE SEQUENCE [LARGE SCALE GENOMIC DNA]</scope>
    <source>
        <strain evidence="1 2">KCTC 33946</strain>
    </source>
</reference>
<name>A0A7X2J055_9BACI</name>
<evidence type="ECO:0000313" key="1">
    <source>
        <dbReference type="EMBL" id="MRX72896.1"/>
    </source>
</evidence>
<proteinExistence type="predicted"/>
<dbReference type="AlphaFoldDB" id="A0A7X2J055"/>
<dbReference type="EMBL" id="WKKI01000023">
    <property type="protein sequence ID" value="MRX72896.1"/>
    <property type="molecule type" value="Genomic_DNA"/>
</dbReference>
<sequence length="105" mass="12394">MVLQLLYPVNKRKGFYDVTIFQTQHYGQNKGYQQVYRLDISGRNHQDVADKVFKRFNVSDTMPNDYCARYVATGDIILIDEGKRGQNYYKLQSGGWEKINRIHVR</sequence>
<dbReference type="OrthoDB" id="2894333at2"/>
<gene>
    <name evidence="1" type="ORF">GJU40_12170</name>
</gene>
<dbReference type="RefSeq" id="WP_154308055.1">
    <property type="nucleotide sequence ID" value="NZ_WKKI01000023.1"/>
</dbReference>
<keyword evidence="2" id="KW-1185">Reference proteome</keyword>